<evidence type="ECO:0000259" key="2">
    <source>
        <dbReference type="PROSITE" id="PS50003"/>
    </source>
</evidence>
<dbReference type="InterPro" id="IPR013761">
    <property type="entry name" value="SAM/pointed_sf"/>
</dbReference>
<feature type="domain" description="SAM" evidence="3">
    <location>
        <begin position="164"/>
        <end position="228"/>
    </location>
</feature>
<dbReference type="CDD" id="cd09535">
    <property type="entry name" value="SAM_BOI-like_fungal"/>
    <property type="match status" value="1"/>
</dbReference>
<feature type="region of interest" description="Disordered" evidence="1">
    <location>
        <begin position="443"/>
        <end position="465"/>
    </location>
</feature>
<gene>
    <name evidence="4" type="ORF">FRX48_08778</name>
</gene>
<dbReference type="InterPro" id="IPR011993">
    <property type="entry name" value="PH-like_dom_sf"/>
</dbReference>
<sequence length="744" mass="82825">MAFMPPASRRTEVETFQKGYVQPMYAISRPLSEATDMYDTEFEDLSDAEEYSGRRSEESFGKRSDTTISSFDELRTPNSNAFDGFNFQLQLQDQSNPSKPVEGPSGPHLFRMSQDTTEDVDFYLSMSPPLSPEDRKAEPTVPAHTYQLSSVNDRPPSGVPLSAWTPREVASWMHTSGFEDSIIDKFSRNDISGAILIDLQFDDLKELGVQSFGQRHCLWNEIRVLRGSSPTMPSTPTNDACNSPMLAPKVPPREHRLKECSNPSTPEDDQGRSPTLGRRRARRARLANDVISPAESASIVAIEQLLPKPHTCSKGENCPKWQRQQRKLAKIAKEFPIELEQLGEVLASPSELAARPTSEAVSSVVASSDVLGPAQLPALRLDENVLRVIQTRDPQENVRQFLDFQHMERPVEQSSPLELFPPLSVPGCTPAPHSNLRTLPRLSIPSVPPTTTPFSPNRTAVPTTSFRRGTPVTAMEFQERNAACDLYRFGSPASEMDMPTTAIPLGPIARDESQSVPPDMRFGESLRRAASRQGHRPQPSFSNANPQASSNLERSASVRSRHRLPSFAMARVEEHHKLSPVVDHSEELTPTTVEGVEGVNHAGWMKKRKTKMLRHEWHENHFRLNGTRLAMHKDEKAMDALEYIDVDDYAVACSSLASNKLGAAFKSLKLSGKKKEHGDATAFSFQLIPAAEKKGMLSAATGRTHHFAVKSRDERIDWMRELMLAKALKQKGDGYAINVNGYVI</sequence>
<feature type="compositionally biased region" description="Polar residues" evidence="1">
    <location>
        <begin position="66"/>
        <end position="76"/>
    </location>
</feature>
<protein>
    <recommendedName>
        <fullName evidence="6">Sterile alpha motif/pointed domain</fullName>
    </recommendedName>
</protein>
<feature type="region of interest" description="Disordered" evidence="1">
    <location>
        <begin position="227"/>
        <end position="282"/>
    </location>
</feature>
<evidence type="ECO:0000313" key="5">
    <source>
        <dbReference type="Proteomes" id="UP000324767"/>
    </source>
</evidence>
<dbReference type="EMBL" id="VXIT01000017">
    <property type="protein sequence ID" value="KAA6407535.1"/>
    <property type="molecule type" value="Genomic_DNA"/>
</dbReference>
<dbReference type="Proteomes" id="UP000324767">
    <property type="component" value="Unassembled WGS sequence"/>
</dbReference>
<feature type="region of interest" description="Disordered" evidence="1">
    <location>
        <begin position="46"/>
        <end position="76"/>
    </location>
</feature>
<feature type="domain" description="PH" evidence="2">
    <location>
        <begin position="598"/>
        <end position="727"/>
    </location>
</feature>
<proteinExistence type="predicted"/>
<evidence type="ECO:0000256" key="1">
    <source>
        <dbReference type="SAM" id="MobiDB-lite"/>
    </source>
</evidence>
<comment type="caution">
    <text evidence="4">The sequence shown here is derived from an EMBL/GenBank/DDBJ whole genome shotgun (WGS) entry which is preliminary data.</text>
</comment>
<accession>A0A5M8PE78</accession>
<dbReference type="AlphaFoldDB" id="A0A5M8PE78"/>
<name>A0A5M8PE78_9LECA</name>
<dbReference type="InterPro" id="IPR001849">
    <property type="entry name" value="PH_domain"/>
</dbReference>
<dbReference type="Pfam" id="PF07647">
    <property type="entry name" value="SAM_2"/>
    <property type="match status" value="1"/>
</dbReference>
<dbReference type="SUPFAM" id="SSF47769">
    <property type="entry name" value="SAM/Pointed domain"/>
    <property type="match status" value="1"/>
</dbReference>
<dbReference type="OrthoDB" id="422827at2759"/>
<dbReference type="SMART" id="SM00454">
    <property type="entry name" value="SAM"/>
    <property type="match status" value="1"/>
</dbReference>
<evidence type="ECO:0008006" key="6">
    <source>
        <dbReference type="Google" id="ProtNLM"/>
    </source>
</evidence>
<feature type="compositionally biased region" description="Basic and acidic residues" evidence="1">
    <location>
        <begin position="51"/>
        <end position="65"/>
    </location>
</feature>
<dbReference type="Gene3D" id="1.10.150.50">
    <property type="entry name" value="Transcription Factor, Ets-1"/>
    <property type="match status" value="1"/>
</dbReference>
<dbReference type="PROSITE" id="PS50003">
    <property type="entry name" value="PH_DOMAIN"/>
    <property type="match status" value="1"/>
</dbReference>
<evidence type="ECO:0000313" key="4">
    <source>
        <dbReference type="EMBL" id="KAA6407535.1"/>
    </source>
</evidence>
<feature type="region of interest" description="Disordered" evidence="1">
    <location>
        <begin position="527"/>
        <end position="560"/>
    </location>
</feature>
<dbReference type="SMART" id="SM00233">
    <property type="entry name" value="PH"/>
    <property type="match status" value="1"/>
</dbReference>
<organism evidence="4 5">
    <name type="scientific">Lasallia pustulata</name>
    <dbReference type="NCBI Taxonomy" id="136370"/>
    <lineage>
        <taxon>Eukaryota</taxon>
        <taxon>Fungi</taxon>
        <taxon>Dikarya</taxon>
        <taxon>Ascomycota</taxon>
        <taxon>Pezizomycotina</taxon>
        <taxon>Lecanoromycetes</taxon>
        <taxon>OSLEUM clade</taxon>
        <taxon>Umbilicariomycetidae</taxon>
        <taxon>Umbilicariales</taxon>
        <taxon>Umbilicariaceae</taxon>
        <taxon>Lasallia</taxon>
    </lineage>
</organism>
<dbReference type="PROSITE" id="PS50105">
    <property type="entry name" value="SAM_DOMAIN"/>
    <property type="match status" value="1"/>
</dbReference>
<dbReference type="InterPro" id="IPR001660">
    <property type="entry name" value="SAM"/>
</dbReference>
<dbReference type="SUPFAM" id="SSF50729">
    <property type="entry name" value="PH domain-like"/>
    <property type="match status" value="1"/>
</dbReference>
<reference evidence="4 5" key="1">
    <citation type="submission" date="2019-09" db="EMBL/GenBank/DDBJ databases">
        <title>The hologenome of the rock-dwelling lichen Lasallia pustulata.</title>
        <authorList>
            <person name="Greshake Tzovaras B."/>
            <person name="Segers F."/>
            <person name="Bicker A."/>
            <person name="Dal Grande F."/>
            <person name="Otte J."/>
            <person name="Hankeln T."/>
            <person name="Schmitt I."/>
            <person name="Ebersberger I."/>
        </authorList>
    </citation>
    <scope>NUCLEOTIDE SEQUENCE [LARGE SCALE GENOMIC DNA]</scope>
    <source>
        <strain evidence="4">A1-1</strain>
    </source>
</reference>
<feature type="compositionally biased region" description="Polar residues" evidence="1">
    <location>
        <begin position="228"/>
        <end position="241"/>
    </location>
</feature>
<evidence type="ECO:0000259" key="3">
    <source>
        <dbReference type="PROSITE" id="PS50105"/>
    </source>
</evidence>
<feature type="compositionally biased region" description="Polar residues" evidence="1">
    <location>
        <begin position="539"/>
        <end position="558"/>
    </location>
</feature>
<dbReference type="Pfam" id="PF00169">
    <property type="entry name" value="PH"/>
    <property type="match status" value="1"/>
</dbReference>
<dbReference type="Gene3D" id="2.30.29.30">
    <property type="entry name" value="Pleckstrin-homology domain (PH domain)/Phosphotyrosine-binding domain (PTB)"/>
    <property type="match status" value="1"/>
</dbReference>